<protein>
    <submittedName>
        <fullName evidence="1">Uncharacterized protein</fullName>
    </submittedName>
</protein>
<sequence>MTTTAVYALHSSHSTVEPGSLQLGLEGALGSAYNAGQVMIREKKGSWKEESALSNARISAILDKNVLASDVVMLDKAGPPADRGPSIVEAQKLMKTWQYQVSGKLSVAAALTELPVDHIKHGGPVGVQAEACKHIQQLGLEDTFYVVDLGNVQRMYKALPARASTPCHA</sequence>
<proteinExistence type="predicted"/>
<evidence type="ECO:0000313" key="2">
    <source>
        <dbReference type="Proteomes" id="UP000232323"/>
    </source>
</evidence>
<gene>
    <name evidence="1" type="ORF">CEUSTIGMA_g1226.t1</name>
</gene>
<accession>A0A250WSF8</accession>
<dbReference type="Proteomes" id="UP000232323">
    <property type="component" value="Unassembled WGS sequence"/>
</dbReference>
<dbReference type="EMBL" id="BEGY01000005">
    <property type="protein sequence ID" value="GAX73775.1"/>
    <property type="molecule type" value="Genomic_DNA"/>
</dbReference>
<comment type="caution">
    <text evidence="1">The sequence shown here is derived from an EMBL/GenBank/DDBJ whole genome shotgun (WGS) entry which is preliminary data.</text>
</comment>
<name>A0A250WSF8_9CHLO</name>
<evidence type="ECO:0000313" key="1">
    <source>
        <dbReference type="EMBL" id="GAX73775.1"/>
    </source>
</evidence>
<reference evidence="1 2" key="1">
    <citation type="submission" date="2017-08" db="EMBL/GenBank/DDBJ databases">
        <title>Acidophilic green algal genome provides insights into adaptation to an acidic environment.</title>
        <authorList>
            <person name="Hirooka S."/>
            <person name="Hirose Y."/>
            <person name="Kanesaki Y."/>
            <person name="Higuchi S."/>
            <person name="Fujiwara T."/>
            <person name="Onuma R."/>
            <person name="Era A."/>
            <person name="Ohbayashi R."/>
            <person name="Uzuka A."/>
            <person name="Nozaki H."/>
            <person name="Yoshikawa H."/>
            <person name="Miyagishima S.Y."/>
        </authorList>
    </citation>
    <scope>NUCLEOTIDE SEQUENCE [LARGE SCALE GENOMIC DNA]</scope>
    <source>
        <strain evidence="1 2">NIES-2499</strain>
    </source>
</reference>
<dbReference type="STRING" id="1157962.A0A250WSF8"/>
<keyword evidence="2" id="KW-1185">Reference proteome</keyword>
<dbReference type="OrthoDB" id="10630717at2759"/>
<dbReference type="AlphaFoldDB" id="A0A250WSF8"/>
<organism evidence="1 2">
    <name type="scientific">Chlamydomonas eustigma</name>
    <dbReference type="NCBI Taxonomy" id="1157962"/>
    <lineage>
        <taxon>Eukaryota</taxon>
        <taxon>Viridiplantae</taxon>
        <taxon>Chlorophyta</taxon>
        <taxon>core chlorophytes</taxon>
        <taxon>Chlorophyceae</taxon>
        <taxon>CS clade</taxon>
        <taxon>Chlamydomonadales</taxon>
        <taxon>Chlamydomonadaceae</taxon>
        <taxon>Chlamydomonas</taxon>
    </lineage>
</organism>